<comment type="pathway">
    <text evidence="1">Secondary metabolite biosynthesis; hopanoid biosynthesis.</text>
</comment>
<dbReference type="InterPro" id="IPR008930">
    <property type="entry name" value="Terpenoid_cyclase/PrenylTrfase"/>
</dbReference>
<organism evidence="7">
    <name type="scientific">Desulfobacca acetoxidans</name>
    <dbReference type="NCBI Taxonomy" id="60893"/>
    <lineage>
        <taxon>Bacteria</taxon>
        <taxon>Pseudomonadati</taxon>
        <taxon>Thermodesulfobacteriota</taxon>
        <taxon>Desulfobaccia</taxon>
        <taxon>Desulfobaccales</taxon>
        <taxon>Desulfobaccaceae</taxon>
        <taxon>Desulfobacca</taxon>
    </lineage>
</organism>
<comment type="similarity">
    <text evidence="2">Belongs to the terpene cyclase/mutase family.</text>
</comment>
<dbReference type="SFLD" id="SFLDG01016">
    <property type="entry name" value="Prenyltransferase_Like_2"/>
    <property type="match status" value="1"/>
</dbReference>
<dbReference type="NCBIfam" id="TIGR01787">
    <property type="entry name" value="squalene_cyclas"/>
    <property type="match status" value="1"/>
</dbReference>
<evidence type="ECO:0000259" key="6">
    <source>
        <dbReference type="Pfam" id="PF13249"/>
    </source>
</evidence>
<dbReference type="PANTHER" id="PTHR11764:SF20">
    <property type="entry name" value="LANOSTEROL SYNTHASE"/>
    <property type="match status" value="1"/>
</dbReference>
<dbReference type="EC" id="5.4.99.17" evidence="7"/>
<evidence type="ECO:0000259" key="5">
    <source>
        <dbReference type="Pfam" id="PF13243"/>
    </source>
</evidence>
<proteinExistence type="inferred from homology"/>
<evidence type="ECO:0000256" key="3">
    <source>
        <dbReference type="ARBA" id="ARBA00022737"/>
    </source>
</evidence>
<dbReference type="InterPro" id="IPR018333">
    <property type="entry name" value="Squalene_cyclase"/>
</dbReference>
<dbReference type="InterPro" id="IPR032696">
    <property type="entry name" value="SQ_cyclase_C"/>
</dbReference>
<dbReference type="InterPro" id="IPR006400">
    <property type="entry name" value="Hopene-cyclase"/>
</dbReference>
<dbReference type="SUPFAM" id="SSF48239">
    <property type="entry name" value="Terpenoid cyclases/Protein prenyltransferases"/>
    <property type="match status" value="2"/>
</dbReference>
<dbReference type="AlphaFoldDB" id="A0A7C5EPU3"/>
<dbReference type="PANTHER" id="PTHR11764">
    <property type="entry name" value="TERPENE CYCLASE/MUTASE FAMILY MEMBER"/>
    <property type="match status" value="1"/>
</dbReference>
<dbReference type="Gene3D" id="1.50.10.20">
    <property type="match status" value="2"/>
</dbReference>
<evidence type="ECO:0000256" key="4">
    <source>
        <dbReference type="ARBA" id="ARBA00023235"/>
    </source>
</evidence>
<keyword evidence="3" id="KW-0677">Repeat</keyword>
<comment type="caution">
    <text evidence="7">The sequence shown here is derived from an EMBL/GenBank/DDBJ whole genome shotgun (WGS) entry which is preliminary data.</text>
</comment>
<dbReference type="InterPro" id="IPR032697">
    <property type="entry name" value="SQ_cyclase_N"/>
</dbReference>
<evidence type="ECO:0000256" key="2">
    <source>
        <dbReference type="ARBA" id="ARBA00009755"/>
    </source>
</evidence>
<gene>
    <name evidence="7" type="primary">shc</name>
    <name evidence="7" type="ORF">ENW48_01935</name>
</gene>
<dbReference type="UniPathway" id="UPA00337"/>
<reference evidence="7" key="1">
    <citation type="journal article" date="2020" name="mSystems">
        <title>Genome- and Community-Level Interaction Insights into Carbon Utilization and Element Cycling Functions of Hydrothermarchaeota in Hydrothermal Sediment.</title>
        <authorList>
            <person name="Zhou Z."/>
            <person name="Liu Y."/>
            <person name="Xu W."/>
            <person name="Pan J."/>
            <person name="Luo Z.H."/>
            <person name="Li M."/>
        </authorList>
    </citation>
    <scope>NUCLEOTIDE SEQUENCE [LARGE SCALE GENOMIC DNA]</scope>
    <source>
        <strain evidence="7">SpSt-853</strain>
    </source>
</reference>
<dbReference type="NCBIfam" id="TIGR01507">
    <property type="entry name" value="hopene_cyclase"/>
    <property type="match status" value="1"/>
</dbReference>
<dbReference type="GO" id="GO:0051007">
    <property type="term" value="F:squalene-hopene cyclase activity"/>
    <property type="evidence" value="ECO:0007669"/>
    <property type="project" value="UniProtKB-EC"/>
</dbReference>
<dbReference type="Pfam" id="PF13249">
    <property type="entry name" value="SQHop_cyclase_N"/>
    <property type="match status" value="1"/>
</dbReference>
<dbReference type="CDD" id="cd02892">
    <property type="entry name" value="SQCY_1"/>
    <property type="match status" value="1"/>
</dbReference>
<name>A0A7C5EPU3_9BACT</name>
<dbReference type="GO" id="GO:0016104">
    <property type="term" value="P:triterpenoid biosynthetic process"/>
    <property type="evidence" value="ECO:0007669"/>
    <property type="project" value="InterPro"/>
</dbReference>
<protein>
    <submittedName>
        <fullName evidence="7">Squalene--hopene cyclase</fullName>
        <ecNumber evidence="7">5.4.99.17</ecNumber>
    </submittedName>
</protein>
<keyword evidence="4 7" id="KW-0413">Isomerase</keyword>
<dbReference type="Pfam" id="PF13243">
    <property type="entry name" value="SQHop_cyclase_C"/>
    <property type="match status" value="1"/>
</dbReference>
<evidence type="ECO:0000256" key="1">
    <source>
        <dbReference type="ARBA" id="ARBA00004999"/>
    </source>
</evidence>
<dbReference type="EMBL" id="DTKJ01000015">
    <property type="protein sequence ID" value="HGZ10963.1"/>
    <property type="molecule type" value="Genomic_DNA"/>
</dbReference>
<feature type="domain" description="Squalene cyclase C-terminal" evidence="5">
    <location>
        <begin position="324"/>
        <end position="639"/>
    </location>
</feature>
<accession>A0A7C5EPU3</accession>
<sequence length="646" mass="72669">MPVVSAGGSRSKVPPRSLVDRVRKARDRAASALLALQKPEGYWWAELEANVTITAEYLLLQRFLGLPRKDFPRLAREILSQQLPNGGWSIWYGDEGDLSTTVEAYLALKVAGLDQDFGPLQKARQFIRERGGVLKSRVFTRIFLALFGQVSWDGIPLMPVEFILLPPWTGLSIYELSSWSRATVVPLSVVMARRPVCPLSSQEGVRELFGDPDEPFLRHRVRWKKGGSFLENFFIVVDQVLKLYDRHPLPLVRRLALNRAEQWILAHQEETGDWGGIQPAMLNSLLALACLGYRLDHPVMQRGLAALRFFTLDFGDRLRLQSCISPVWDTALALRALAAAGLPLGHPALVRGATWLLGKQILKPGDWSIKRPKLAPGGWAFEFVNHWYPDIDDSAMVLMALKETLADLSSHQEAVNRGIAWCLGMQSRNGGFAAFDVDNTKEWLNAIPFADLKALIDPPTEDVTGRVLEMMGTYGYSLRHPAAQRALNFLKKRQHPAGPWWGRWGVNYIYGTWSVLLGLRAIGENMQAPYVRRAVSWLKEHQLPNGGWGECCESYPNPELMGQGVPSASQTAWALMALMAAGETASPEVQKGIRYLLETQKKDGRWEEEHFTGTGFPGHFMIRYHLYRDCFPLMALGLYIREMEGQ</sequence>
<evidence type="ECO:0000313" key="7">
    <source>
        <dbReference type="EMBL" id="HGZ10963.1"/>
    </source>
</evidence>
<dbReference type="GO" id="GO:0005811">
    <property type="term" value="C:lipid droplet"/>
    <property type="evidence" value="ECO:0007669"/>
    <property type="project" value="InterPro"/>
</dbReference>
<feature type="domain" description="Squalene cyclase N-terminal" evidence="6">
    <location>
        <begin position="28"/>
        <end position="312"/>
    </location>
</feature>